<feature type="region of interest" description="Disordered" evidence="1">
    <location>
        <begin position="286"/>
        <end position="309"/>
    </location>
</feature>
<dbReference type="Proteomes" id="UP000245956">
    <property type="component" value="Unassembled WGS sequence"/>
</dbReference>
<comment type="caution">
    <text evidence="3">The sequence shown here is derived from an EMBL/GenBank/DDBJ whole genome shotgun (WGS) entry which is preliminary data.</text>
</comment>
<reference evidence="3" key="1">
    <citation type="submission" date="2015-05" db="EMBL/GenBank/DDBJ databases">
        <authorList>
            <person name="Wang D.B."/>
            <person name="Wang M."/>
        </authorList>
    </citation>
    <scope>NUCLEOTIDE SEQUENCE</scope>
    <source>
        <strain evidence="3">36-1</strain>
    </source>
</reference>
<dbReference type="Proteomes" id="UP001287286">
    <property type="component" value="Unassembled WGS sequence"/>
</dbReference>
<proteinExistence type="predicted"/>
<feature type="compositionally biased region" description="Basic residues" evidence="1">
    <location>
        <begin position="205"/>
        <end position="220"/>
    </location>
</feature>
<sequence length="309" mass="33608">MAAAQLEDGDNGTCPATPSQPQSHRICAITAVLVRIGIQMRFIIHSYYHYQGRGRTKYQVLACVGCWCLQSSCDSCASTPRLVFLAFPGATPEWPTTGQGEPVRGLQQPQRAQRDLKGMPRLPVPHYPLVPNQTAPGTLLQWPQLNSAGIRGARPLGGGATGPRAGQGRTAHWPGCLSGCNQLQSEHEALVHCAARSLPLLDGGRRRRRRTSPPGHHGHRMLQWPISAKTRRSSASLGAQPPASRRTGIHCRWLPGESVCGWSSRNGSASTPAVLVVLRVHTSSRHQRQLALPTPLDSPRPEDLLTLYE</sequence>
<feature type="region of interest" description="Disordered" evidence="1">
    <location>
        <begin position="204"/>
        <end position="248"/>
    </location>
</feature>
<reference evidence="2" key="3">
    <citation type="submission" date="2023-11" db="EMBL/GenBank/DDBJ databases">
        <authorList>
            <person name="Beijen E."/>
            <person name="Ohm R.A."/>
        </authorList>
    </citation>
    <scope>NUCLEOTIDE SEQUENCE</scope>
    <source>
        <strain evidence="2">CBS 150709</strain>
    </source>
</reference>
<feature type="region of interest" description="Disordered" evidence="1">
    <location>
        <begin position="93"/>
        <end position="114"/>
    </location>
</feature>
<accession>A0A2U3EFD5</accession>
<evidence type="ECO:0000313" key="5">
    <source>
        <dbReference type="Proteomes" id="UP001287286"/>
    </source>
</evidence>
<feature type="region of interest" description="Disordered" evidence="1">
    <location>
        <begin position="1"/>
        <end position="21"/>
    </location>
</feature>
<evidence type="ECO:0000256" key="1">
    <source>
        <dbReference type="SAM" id="MobiDB-lite"/>
    </source>
</evidence>
<evidence type="ECO:0000313" key="3">
    <source>
        <dbReference type="EMBL" id="PWI73229.1"/>
    </source>
</evidence>
<dbReference type="EMBL" id="LCWV01000005">
    <property type="protein sequence ID" value="PWI73229.1"/>
    <property type="molecule type" value="Genomic_DNA"/>
</dbReference>
<protein>
    <submittedName>
        <fullName evidence="3">Uncharacterized protein</fullName>
    </submittedName>
</protein>
<evidence type="ECO:0000313" key="2">
    <source>
        <dbReference type="EMBL" id="KAK4092033.1"/>
    </source>
</evidence>
<dbReference type="EMBL" id="JAWRVI010000010">
    <property type="protein sequence ID" value="KAK4092033.1"/>
    <property type="molecule type" value="Genomic_DNA"/>
</dbReference>
<reference evidence="2 5" key="4">
    <citation type="journal article" date="2024" name="Microbiol. Resour. Announc.">
        <title>Genome annotations for the ascomycete fungi Trichoderma harzianum, Trichoderma aggressivum, and Purpureocillium lilacinum.</title>
        <authorList>
            <person name="Beijen E.P.W."/>
            <person name="Ohm R.A."/>
        </authorList>
    </citation>
    <scope>NUCLEOTIDE SEQUENCE [LARGE SCALE GENOMIC DNA]</scope>
    <source>
        <strain evidence="2 5">CBS 150709</strain>
    </source>
</reference>
<organism evidence="3 4">
    <name type="scientific">Purpureocillium lilacinum</name>
    <name type="common">Paecilomyces lilacinus</name>
    <dbReference type="NCBI Taxonomy" id="33203"/>
    <lineage>
        <taxon>Eukaryota</taxon>
        <taxon>Fungi</taxon>
        <taxon>Dikarya</taxon>
        <taxon>Ascomycota</taxon>
        <taxon>Pezizomycotina</taxon>
        <taxon>Sordariomycetes</taxon>
        <taxon>Hypocreomycetidae</taxon>
        <taxon>Hypocreales</taxon>
        <taxon>Ophiocordycipitaceae</taxon>
        <taxon>Purpureocillium</taxon>
    </lineage>
</organism>
<dbReference type="AlphaFoldDB" id="A0A2U3EFD5"/>
<keyword evidence="5" id="KW-1185">Reference proteome</keyword>
<name>A0A2U3EFD5_PURLI</name>
<evidence type="ECO:0000313" key="4">
    <source>
        <dbReference type="Proteomes" id="UP000245956"/>
    </source>
</evidence>
<gene>
    <name evidence="3" type="ORF">PCL_10244</name>
    <name evidence="2" type="ORF">Purlil1_3872</name>
</gene>
<reference evidence="3 4" key="2">
    <citation type="journal article" date="2016" name="Front. Microbiol.">
        <title>Genome and transcriptome sequences reveal the specific parasitism of the nematophagous Purpureocillium lilacinum 36-1.</title>
        <authorList>
            <person name="Xie J."/>
            <person name="Li S."/>
            <person name="Mo C."/>
            <person name="Xiao X."/>
            <person name="Peng D."/>
            <person name="Wang G."/>
            <person name="Xiao Y."/>
        </authorList>
    </citation>
    <scope>NUCLEOTIDE SEQUENCE [LARGE SCALE GENOMIC DNA]</scope>
    <source>
        <strain evidence="3 4">36-1</strain>
    </source>
</reference>